<comment type="subcellular location">
    <subcellularLocation>
        <location evidence="1">Membrane</location>
        <topology evidence="1">Multi-pass membrane protein</topology>
    </subcellularLocation>
</comment>
<reference evidence="7 8" key="1">
    <citation type="journal article" date="2018" name="Sci. Rep.">
        <title>Raphidocelis subcapitata (=Pseudokirchneriella subcapitata) provides an insight into genome evolution and environmental adaptations in the Sphaeropleales.</title>
        <authorList>
            <person name="Suzuki S."/>
            <person name="Yamaguchi H."/>
            <person name="Nakajima N."/>
            <person name="Kawachi M."/>
        </authorList>
    </citation>
    <scope>NUCLEOTIDE SEQUENCE [LARGE SCALE GENOMIC DNA]</scope>
    <source>
        <strain evidence="7 8">NIES-35</strain>
    </source>
</reference>
<dbReference type="GO" id="GO:0015165">
    <property type="term" value="F:pyrimidine nucleotide-sugar transmembrane transporter activity"/>
    <property type="evidence" value="ECO:0007669"/>
    <property type="project" value="InterPro"/>
</dbReference>
<dbReference type="InterPro" id="IPR007271">
    <property type="entry name" value="Nuc_sug_transpt"/>
</dbReference>
<accession>A0A2V0P216</accession>
<evidence type="ECO:0000256" key="6">
    <source>
        <dbReference type="SAM" id="Phobius"/>
    </source>
</evidence>
<dbReference type="Proteomes" id="UP000247498">
    <property type="component" value="Unassembled WGS sequence"/>
</dbReference>
<feature type="region of interest" description="Disordered" evidence="5">
    <location>
        <begin position="229"/>
        <end position="251"/>
    </location>
</feature>
<keyword evidence="3 6" id="KW-1133">Transmembrane helix</keyword>
<evidence type="ECO:0000313" key="8">
    <source>
        <dbReference type="Proteomes" id="UP000247498"/>
    </source>
</evidence>
<dbReference type="OrthoDB" id="419167at2759"/>
<proteinExistence type="predicted"/>
<name>A0A2V0P216_9CHLO</name>
<dbReference type="GO" id="GO:0000139">
    <property type="term" value="C:Golgi membrane"/>
    <property type="evidence" value="ECO:0007669"/>
    <property type="project" value="InterPro"/>
</dbReference>
<dbReference type="EMBL" id="BDRX01000046">
    <property type="protein sequence ID" value="GBF93921.1"/>
    <property type="molecule type" value="Genomic_DNA"/>
</dbReference>
<dbReference type="InParanoid" id="A0A2V0P216"/>
<evidence type="ECO:0000256" key="4">
    <source>
        <dbReference type="ARBA" id="ARBA00023136"/>
    </source>
</evidence>
<evidence type="ECO:0000256" key="2">
    <source>
        <dbReference type="ARBA" id="ARBA00022692"/>
    </source>
</evidence>
<protein>
    <submittedName>
        <fullName evidence="7">CMP-sialic acid transporter-like</fullName>
    </submittedName>
</protein>
<keyword evidence="4 6" id="KW-0472">Membrane</keyword>
<dbReference type="Pfam" id="PF04142">
    <property type="entry name" value="Nuc_sug_transp"/>
    <property type="match status" value="1"/>
</dbReference>
<feature type="compositionally biased region" description="Pro residues" evidence="5">
    <location>
        <begin position="233"/>
        <end position="243"/>
    </location>
</feature>
<organism evidence="7 8">
    <name type="scientific">Raphidocelis subcapitata</name>
    <dbReference type="NCBI Taxonomy" id="307507"/>
    <lineage>
        <taxon>Eukaryota</taxon>
        <taxon>Viridiplantae</taxon>
        <taxon>Chlorophyta</taxon>
        <taxon>core chlorophytes</taxon>
        <taxon>Chlorophyceae</taxon>
        <taxon>CS clade</taxon>
        <taxon>Sphaeropleales</taxon>
        <taxon>Selenastraceae</taxon>
        <taxon>Raphidocelis</taxon>
    </lineage>
</organism>
<keyword evidence="8" id="KW-1185">Reference proteome</keyword>
<feature type="compositionally biased region" description="Gly residues" evidence="5">
    <location>
        <begin position="357"/>
        <end position="373"/>
    </location>
</feature>
<gene>
    <name evidence="7" type="ORF">Rsub_06170</name>
</gene>
<keyword evidence="2 6" id="KW-0812">Transmembrane</keyword>
<evidence type="ECO:0000256" key="3">
    <source>
        <dbReference type="ARBA" id="ARBA00022989"/>
    </source>
</evidence>
<evidence type="ECO:0000256" key="1">
    <source>
        <dbReference type="ARBA" id="ARBA00004141"/>
    </source>
</evidence>
<evidence type="ECO:0000313" key="7">
    <source>
        <dbReference type="EMBL" id="GBF93921.1"/>
    </source>
</evidence>
<dbReference type="STRING" id="307507.A0A2V0P216"/>
<evidence type="ECO:0000256" key="5">
    <source>
        <dbReference type="SAM" id="MobiDB-lite"/>
    </source>
</evidence>
<feature type="transmembrane region" description="Helical" evidence="6">
    <location>
        <begin position="152"/>
        <end position="173"/>
    </location>
</feature>
<feature type="transmembrane region" description="Helical" evidence="6">
    <location>
        <begin position="120"/>
        <end position="140"/>
    </location>
</feature>
<sequence length="400" mass="40987">MGIFNGGAKRHAFEAYQEPLNQQAAQRANAFKIALVASDCVLLGMQPVLVHMSKNAEGQFSFNPMILQTCSGGREALPPGALIPAMLCVAGSVTVPSAASVYNEFALKKHMETSVHLQNFFLYFYGVLFNLAGVLITGLFEGGRGFEGLFEGLGPVTTLIIVNNAAQGILSSFFYKFADTILKKYSSTLATIFTALMSWGMFGHALTANFALGVSIVFVSMHQFFTFGEKKGPPPPTSPPPGEEPTSPVSPAALPIKALAGGAQWRSAMLLHSPSMEHFRVEPAQLRIPGNGGGGNGYGGSGNGYGGGGGGGGLGLPREGSFLGRDRSFMGGSGMFLSREGSFVPGGARLQPLPEDAGGGSGGDGGGGGGGVGAPLMDGPPAAGSGEAPATGARAPLLPR</sequence>
<dbReference type="AlphaFoldDB" id="A0A2V0P216"/>
<comment type="caution">
    <text evidence="7">The sequence shown here is derived from an EMBL/GenBank/DDBJ whole genome shotgun (WGS) entry which is preliminary data.</text>
</comment>
<dbReference type="PANTHER" id="PTHR10231">
    <property type="entry name" value="NUCLEOTIDE-SUGAR TRANSMEMBRANE TRANSPORTER"/>
    <property type="match status" value="1"/>
</dbReference>
<dbReference type="FunCoup" id="A0A2V0P216">
    <property type="interactions" value="621"/>
</dbReference>
<feature type="region of interest" description="Disordered" evidence="5">
    <location>
        <begin position="347"/>
        <end position="400"/>
    </location>
</feature>
<feature type="compositionally biased region" description="Low complexity" evidence="5">
    <location>
        <begin position="379"/>
        <end position="393"/>
    </location>
</feature>